<comment type="similarity">
    <text evidence="1 7">Belongs to the peptidase M3 family.</text>
</comment>
<sequence>MLEYKQPPKPPFRLNHSPEQVMQLTHAGIATSRASLDLLTAKPIADWTFNGFIIPFAEDENNRLLQSSLVEIYQYVSTDKDLRDASRAAIRLWTEYSHEVTTRRDLFHGIDVVYKKCQDGTMILNSEERHYLDRVYLSYCRNAVHINGEVKQHYQLVQKRIDELSKECLRNLQEEAEGVWFEEDELKGLPAAYVASGKRNADNMVFVGLKRHDMDVVLKFATEESTRRRVYIAAENKCPQNVALFEELISSRALVASLLGYASYAEYATQGRMLNLSQVMELLNSTRKQVVDKAASERVILMEAKKQFLIEQGKSQDEIDPRIHIWDLNFYARLVRIERFDIDEMAVAEYFPLEHTIAGMLQIFEQNFGLHFQPVNSGAWVWDEAVTVSAVWNEEAMGSEFLGYIYFDLFERPGKYNSNCNVVLAPGFTGTNTAYPSVALLASFSSIAPKLLRHRQVVTLFHELGHTIHYMVGRTRFASTYGTGTSHDFVEIPSVMLEHWCWTPSILHSLSRHYTYTSVQEKEAYLELHAHLPAEKPPIDLFKRLIAAKDVDEACIRLNQLHYTLYDLTIHGTTPVEDLSVLYNRMRSECTSLIGPDSHGEDYHWGSGQARFQHFFGNYAAGYYVYFLGGAYSRIMFNTRFQRNPMDGVEGRRYRRKVLEKGGSLPELPLLEDFVGGKMDSSEFLGV</sequence>
<dbReference type="PANTHER" id="PTHR11804">
    <property type="entry name" value="PROTEASE M3 THIMET OLIGOPEPTIDASE-RELATED"/>
    <property type="match status" value="1"/>
</dbReference>
<evidence type="ECO:0000256" key="5">
    <source>
        <dbReference type="ARBA" id="ARBA00022833"/>
    </source>
</evidence>
<dbReference type="GO" id="GO:0005758">
    <property type="term" value="C:mitochondrial intermembrane space"/>
    <property type="evidence" value="ECO:0007669"/>
    <property type="project" value="TreeGrafter"/>
</dbReference>
<proteinExistence type="inferred from homology"/>
<keyword evidence="2 7" id="KW-0645">Protease</keyword>
<organism evidence="9 10">
    <name type="scientific">Penicillium frequentans</name>
    <dbReference type="NCBI Taxonomy" id="3151616"/>
    <lineage>
        <taxon>Eukaryota</taxon>
        <taxon>Fungi</taxon>
        <taxon>Dikarya</taxon>
        <taxon>Ascomycota</taxon>
        <taxon>Pezizomycotina</taxon>
        <taxon>Eurotiomycetes</taxon>
        <taxon>Eurotiomycetidae</taxon>
        <taxon>Eurotiales</taxon>
        <taxon>Aspergillaceae</taxon>
        <taxon>Penicillium</taxon>
    </lineage>
</organism>
<evidence type="ECO:0000256" key="4">
    <source>
        <dbReference type="ARBA" id="ARBA00022801"/>
    </source>
</evidence>
<keyword evidence="3 7" id="KW-0479">Metal-binding</keyword>
<dbReference type="Pfam" id="PF01432">
    <property type="entry name" value="Peptidase_M3"/>
    <property type="match status" value="1"/>
</dbReference>
<keyword evidence="4 7" id="KW-0378">Hydrolase</keyword>
<dbReference type="InterPro" id="IPR045090">
    <property type="entry name" value="Pept_M3A_M3B"/>
</dbReference>
<comment type="caution">
    <text evidence="9">The sequence shown here is derived from an EMBL/GenBank/DDBJ whole genome shotgun (WGS) entry which is preliminary data.</text>
</comment>
<protein>
    <recommendedName>
        <fullName evidence="8">Peptidase M3A/M3B catalytic domain-containing protein</fullName>
    </recommendedName>
</protein>
<dbReference type="GO" id="GO:0046872">
    <property type="term" value="F:metal ion binding"/>
    <property type="evidence" value="ECO:0007669"/>
    <property type="project" value="UniProtKB-UniRule"/>
</dbReference>
<dbReference type="Proteomes" id="UP001220324">
    <property type="component" value="Unassembled WGS sequence"/>
</dbReference>
<reference evidence="9 10" key="1">
    <citation type="journal article" date="2023" name="IMA Fungus">
        <title>Comparative genomic study of the Penicillium genus elucidates a diverse pangenome and 15 lateral gene transfer events.</title>
        <authorList>
            <person name="Petersen C."/>
            <person name="Sorensen T."/>
            <person name="Nielsen M.R."/>
            <person name="Sondergaard T.E."/>
            <person name="Sorensen J.L."/>
            <person name="Fitzpatrick D.A."/>
            <person name="Frisvad J.C."/>
            <person name="Nielsen K.L."/>
        </authorList>
    </citation>
    <scope>NUCLEOTIDE SEQUENCE [LARGE SCALE GENOMIC DNA]</scope>
    <source>
        <strain evidence="9 10">IBT 35679</strain>
    </source>
</reference>
<name>A0AAD6CVW5_9EURO</name>
<keyword evidence="6 7" id="KW-0482">Metalloprotease</keyword>
<evidence type="ECO:0000256" key="3">
    <source>
        <dbReference type="ARBA" id="ARBA00022723"/>
    </source>
</evidence>
<gene>
    <name evidence="9" type="ORF">N7494_006251</name>
</gene>
<evidence type="ECO:0000313" key="9">
    <source>
        <dbReference type="EMBL" id="KAJ5541175.1"/>
    </source>
</evidence>
<keyword evidence="10" id="KW-1185">Reference proteome</keyword>
<dbReference type="GO" id="GO:0006508">
    <property type="term" value="P:proteolysis"/>
    <property type="evidence" value="ECO:0007669"/>
    <property type="project" value="UniProtKB-KW"/>
</dbReference>
<dbReference type="PANTHER" id="PTHR11804:SF84">
    <property type="entry name" value="SACCHAROLYSIN"/>
    <property type="match status" value="1"/>
</dbReference>
<feature type="domain" description="Peptidase M3A/M3B catalytic" evidence="8">
    <location>
        <begin position="218"/>
        <end position="684"/>
    </location>
</feature>
<dbReference type="CDD" id="cd06455">
    <property type="entry name" value="M3A_TOP"/>
    <property type="match status" value="1"/>
</dbReference>
<accession>A0AAD6CVW5</accession>
<evidence type="ECO:0000256" key="2">
    <source>
        <dbReference type="ARBA" id="ARBA00022670"/>
    </source>
</evidence>
<dbReference type="GO" id="GO:0004222">
    <property type="term" value="F:metalloendopeptidase activity"/>
    <property type="evidence" value="ECO:0007669"/>
    <property type="project" value="InterPro"/>
</dbReference>
<evidence type="ECO:0000313" key="10">
    <source>
        <dbReference type="Proteomes" id="UP001220324"/>
    </source>
</evidence>
<dbReference type="InterPro" id="IPR001567">
    <property type="entry name" value="Pept_M3A_M3B_dom"/>
</dbReference>
<comment type="cofactor">
    <cofactor evidence="7">
        <name>Zn(2+)</name>
        <dbReference type="ChEBI" id="CHEBI:29105"/>
    </cofactor>
    <text evidence="7">Binds 1 zinc ion.</text>
</comment>
<evidence type="ECO:0000256" key="6">
    <source>
        <dbReference type="ARBA" id="ARBA00023049"/>
    </source>
</evidence>
<dbReference type="InterPro" id="IPR024079">
    <property type="entry name" value="MetalloPept_cat_dom_sf"/>
</dbReference>
<evidence type="ECO:0000259" key="8">
    <source>
        <dbReference type="Pfam" id="PF01432"/>
    </source>
</evidence>
<evidence type="ECO:0000256" key="1">
    <source>
        <dbReference type="ARBA" id="ARBA00006040"/>
    </source>
</evidence>
<dbReference type="GO" id="GO:0006518">
    <property type="term" value="P:peptide metabolic process"/>
    <property type="evidence" value="ECO:0007669"/>
    <property type="project" value="TreeGrafter"/>
</dbReference>
<dbReference type="SUPFAM" id="SSF55486">
    <property type="entry name" value="Metalloproteases ('zincins'), catalytic domain"/>
    <property type="match status" value="1"/>
</dbReference>
<dbReference type="Gene3D" id="3.40.390.10">
    <property type="entry name" value="Collagenase (Catalytic Domain)"/>
    <property type="match status" value="1"/>
</dbReference>
<evidence type="ECO:0000256" key="7">
    <source>
        <dbReference type="RuleBase" id="RU003435"/>
    </source>
</evidence>
<dbReference type="Gene3D" id="1.10.1370.10">
    <property type="entry name" value="Neurolysin, domain 3"/>
    <property type="match status" value="1"/>
</dbReference>
<dbReference type="EMBL" id="JAQIZZ010000005">
    <property type="protein sequence ID" value="KAJ5541175.1"/>
    <property type="molecule type" value="Genomic_DNA"/>
</dbReference>
<dbReference type="InterPro" id="IPR024080">
    <property type="entry name" value="Neurolysin/TOP_N"/>
</dbReference>
<dbReference type="Gene3D" id="1.20.1050.40">
    <property type="entry name" value="Endopeptidase. Chain P, domain 1"/>
    <property type="match status" value="1"/>
</dbReference>
<dbReference type="InterPro" id="IPR024077">
    <property type="entry name" value="Neurolysin/TOP_dom2"/>
</dbReference>
<dbReference type="AlphaFoldDB" id="A0AAD6CVW5"/>
<keyword evidence="5 7" id="KW-0862">Zinc</keyword>